<protein>
    <recommendedName>
        <fullName evidence="2">Phosphoesterase HXTX domain-containing protein</fullName>
    </recommendedName>
</protein>
<dbReference type="EMBL" id="LR778114">
    <property type="protein sequence ID" value="CAB1128786.1"/>
    <property type="molecule type" value="Genomic_DNA"/>
</dbReference>
<dbReference type="InterPro" id="IPR009097">
    <property type="entry name" value="Cyclic_Pdiesterase"/>
</dbReference>
<name>A0A6F8ZGM4_9FIRM</name>
<accession>A0A6F8ZGM4</accession>
<dbReference type="PANTHER" id="PTHR35561:SF1">
    <property type="entry name" value="RNA 2',3'-CYCLIC PHOSPHODIESTERASE"/>
    <property type="match status" value="1"/>
</dbReference>
<dbReference type="KEGG" id="hfv:R50_1280"/>
<sequence length="115" mass="12416">MPRLFFAAAVPAALAAEIAALQQHLRRRGYRGSFPDPAGLHLTFAFLGEVPEQHIPALTRLLEATAAATPPSALWLSRWGRFGPPGEPHVLWVGPGRVPGSCGGCSGSWRRGRRR</sequence>
<evidence type="ECO:0000313" key="3">
    <source>
        <dbReference type="EMBL" id="CAB1128786.1"/>
    </source>
</evidence>
<dbReference type="InterPro" id="IPR014051">
    <property type="entry name" value="Phosphoesterase_HXTX"/>
</dbReference>
<dbReference type="InterPro" id="IPR004175">
    <property type="entry name" value="RNA_CPDase"/>
</dbReference>
<dbReference type="Gene3D" id="3.90.1140.10">
    <property type="entry name" value="Cyclic phosphodiesterase"/>
    <property type="match status" value="1"/>
</dbReference>
<organism evidence="3 4">
    <name type="scientific">Candidatus Hydrogenisulfobacillus filiaventi</name>
    <dbReference type="NCBI Taxonomy" id="2707344"/>
    <lineage>
        <taxon>Bacteria</taxon>
        <taxon>Bacillati</taxon>
        <taxon>Bacillota</taxon>
        <taxon>Clostridia</taxon>
        <taxon>Eubacteriales</taxon>
        <taxon>Clostridiales Family XVII. Incertae Sedis</taxon>
        <taxon>Candidatus Hydrogenisulfobacillus</taxon>
    </lineage>
</organism>
<proteinExistence type="predicted"/>
<keyword evidence="1" id="KW-0378">Hydrolase</keyword>
<dbReference type="SUPFAM" id="SSF55144">
    <property type="entry name" value="LigT-like"/>
    <property type="match status" value="1"/>
</dbReference>
<dbReference type="GO" id="GO:0008664">
    <property type="term" value="F:RNA 2',3'-cyclic 3'-phosphodiesterase activity"/>
    <property type="evidence" value="ECO:0007669"/>
    <property type="project" value="InterPro"/>
</dbReference>
<evidence type="ECO:0000259" key="2">
    <source>
        <dbReference type="Pfam" id="PF02834"/>
    </source>
</evidence>
<keyword evidence="4" id="KW-1185">Reference proteome</keyword>
<evidence type="ECO:0000313" key="4">
    <source>
        <dbReference type="Proteomes" id="UP000503399"/>
    </source>
</evidence>
<reference evidence="3 4" key="1">
    <citation type="submission" date="2020-02" db="EMBL/GenBank/DDBJ databases">
        <authorList>
            <person name="Hogendoorn C."/>
        </authorList>
    </citation>
    <scope>NUCLEOTIDE SEQUENCE [LARGE SCALE GENOMIC DNA]</scope>
    <source>
        <strain evidence="3">R501</strain>
    </source>
</reference>
<feature type="domain" description="Phosphoesterase HXTX" evidence="2">
    <location>
        <begin position="11"/>
        <end position="92"/>
    </location>
</feature>
<dbReference type="Proteomes" id="UP000503399">
    <property type="component" value="Chromosome"/>
</dbReference>
<dbReference type="AlphaFoldDB" id="A0A6F8ZGM4"/>
<gene>
    <name evidence="3" type="ORF">R50_1280</name>
</gene>
<dbReference type="Pfam" id="PF02834">
    <property type="entry name" value="LigT_PEase"/>
    <property type="match status" value="1"/>
</dbReference>
<evidence type="ECO:0000256" key="1">
    <source>
        <dbReference type="ARBA" id="ARBA00022801"/>
    </source>
</evidence>
<dbReference type="PANTHER" id="PTHR35561">
    <property type="entry name" value="RNA 2',3'-CYCLIC PHOSPHODIESTERASE"/>
    <property type="match status" value="1"/>
</dbReference>
<dbReference type="GO" id="GO:0004113">
    <property type="term" value="F:2',3'-cyclic-nucleotide 3'-phosphodiesterase activity"/>
    <property type="evidence" value="ECO:0007669"/>
    <property type="project" value="InterPro"/>
</dbReference>